<keyword evidence="1" id="KW-0472">Membrane</keyword>
<evidence type="ECO:0000256" key="1">
    <source>
        <dbReference type="SAM" id="Phobius"/>
    </source>
</evidence>
<evidence type="ECO:0000313" key="3">
    <source>
        <dbReference type="Proteomes" id="UP001444661"/>
    </source>
</evidence>
<keyword evidence="1" id="KW-0812">Transmembrane</keyword>
<proteinExistence type="predicted"/>
<dbReference type="EMBL" id="JAQQWK010000009">
    <property type="protein sequence ID" value="KAK8035313.1"/>
    <property type="molecule type" value="Genomic_DNA"/>
</dbReference>
<dbReference type="Proteomes" id="UP001444661">
    <property type="component" value="Unassembled WGS sequence"/>
</dbReference>
<organism evidence="2 3">
    <name type="scientific">Apiospora rasikravindrae</name>
    <dbReference type="NCBI Taxonomy" id="990691"/>
    <lineage>
        <taxon>Eukaryota</taxon>
        <taxon>Fungi</taxon>
        <taxon>Dikarya</taxon>
        <taxon>Ascomycota</taxon>
        <taxon>Pezizomycotina</taxon>
        <taxon>Sordariomycetes</taxon>
        <taxon>Xylariomycetidae</taxon>
        <taxon>Amphisphaeriales</taxon>
        <taxon>Apiosporaceae</taxon>
        <taxon>Apiospora</taxon>
    </lineage>
</organism>
<sequence>MSNSMTRLLNSHRRRLAVEAQRAAVHFAIAGLTLGGHAVELPSGLHEPPGAERLGRRLVHLFGGVDVVVVVAAVAVAFVVLEVFVLVERRGVRHLDLLVEEAAVVAAGAIERAGLAVAVLAVALGPLLHVLLGVVAVVAQQRAAAGAVAEGPVVGAAVELDPPVRILDIGRTRALMGLNPAAHLLYGIALPVHILFTLADEEVLDTLVDVLSALLLLVTVIVAVVAFCREILIVIAPHNLTRRRCHDVVRLFSLSLHSPGRCTSTVRFRHFNSQPNVSLRTFRDLVPLPLRDHVGAVIERACDLLNPRRLPRHLIGRLAVVATTADAVAISTGAAEVVGPLVQHLNVVALVVLTAAGLSDRLEEQRDGVIDAHPAAAAPLFLVLFRLRLRLLLAPGGQLRGRQLLLGGLAELLFRGRELVLLAKPLADVLTPLFPFLGRVDLSLGFLLFVCLRLFGLQCFELSLRIFSMKRR</sequence>
<reference evidence="2 3" key="1">
    <citation type="submission" date="2023-01" db="EMBL/GenBank/DDBJ databases">
        <title>Analysis of 21 Apiospora genomes using comparative genomics revels a genus with tremendous synthesis potential of carbohydrate active enzymes and secondary metabolites.</title>
        <authorList>
            <person name="Sorensen T."/>
        </authorList>
    </citation>
    <scope>NUCLEOTIDE SEQUENCE [LARGE SCALE GENOMIC DNA]</scope>
    <source>
        <strain evidence="2 3">CBS 33761</strain>
    </source>
</reference>
<gene>
    <name evidence="2" type="ORF">PG993_010308</name>
</gene>
<feature type="transmembrane region" description="Helical" evidence="1">
    <location>
        <begin position="211"/>
        <end position="236"/>
    </location>
</feature>
<evidence type="ECO:0000313" key="2">
    <source>
        <dbReference type="EMBL" id="KAK8035313.1"/>
    </source>
</evidence>
<name>A0ABR1SP70_9PEZI</name>
<keyword evidence="3" id="KW-1185">Reference proteome</keyword>
<feature type="transmembrane region" description="Helical" evidence="1">
    <location>
        <begin position="181"/>
        <end position="199"/>
    </location>
</feature>
<comment type="caution">
    <text evidence="2">The sequence shown here is derived from an EMBL/GenBank/DDBJ whole genome shotgun (WGS) entry which is preliminary data.</text>
</comment>
<keyword evidence="1" id="KW-1133">Transmembrane helix</keyword>
<feature type="transmembrane region" description="Helical" evidence="1">
    <location>
        <begin position="62"/>
        <end position="87"/>
    </location>
</feature>
<feature type="transmembrane region" description="Helical" evidence="1">
    <location>
        <begin position="116"/>
        <end position="139"/>
    </location>
</feature>
<accession>A0ABR1SP70</accession>
<protein>
    <submittedName>
        <fullName evidence="2">Uncharacterized protein</fullName>
    </submittedName>
</protein>